<accession>A0A7R8D3R6</accession>
<proteinExistence type="predicted"/>
<dbReference type="PANTHER" id="PTHR33236">
    <property type="entry name" value="INTRAFLAGELLAR TRANSPORT PROTEIN 122 FAMILY PROTEIN-RELATED"/>
    <property type="match status" value="1"/>
</dbReference>
<protein>
    <submittedName>
        <fullName evidence="2">(salmon louse) hypothetical protein</fullName>
    </submittedName>
</protein>
<reference evidence="2" key="1">
    <citation type="submission" date="2021-02" db="EMBL/GenBank/DDBJ databases">
        <authorList>
            <person name="Bekaert M."/>
        </authorList>
    </citation>
    <scope>NUCLEOTIDE SEQUENCE</scope>
    <source>
        <strain evidence="2">IoA-00</strain>
    </source>
</reference>
<dbReference type="InterPro" id="IPR058698">
    <property type="entry name" value="CUB_metazoa"/>
</dbReference>
<evidence type="ECO:0000313" key="3">
    <source>
        <dbReference type="Proteomes" id="UP000675881"/>
    </source>
</evidence>
<dbReference type="AlphaFoldDB" id="A0A7R8D3R6"/>
<feature type="domain" description="CUB" evidence="1">
    <location>
        <begin position="213"/>
        <end position="390"/>
    </location>
</feature>
<organism evidence="2 3">
    <name type="scientific">Lepeophtheirus salmonis</name>
    <name type="common">Salmon louse</name>
    <name type="synonym">Caligus salmonis</name>
    <dbReference type="NCBI Taxonomy" id="72036"/>
    <lineage>
        <taxon>Eukaryota</taxon>
        <taxon>Metazoa</taxon>
        <taxon>Ecdysozoa</taxon>
        <taxon>Arthropoda</taxon>
        <taxon>Crustacea</taxon>
        <taxon>Multicrustacea</taxon>
        <taxon>Hexanauplia</taxon>
        <taxon>Copepoda</taxon>
        <taxon>Siphonostomatoida</taxon>
        <taxon>Caligidae</taxon>
        <taxon>Lepeophtheirus</taxon>
    </lineage>
</organism>
<dbReference type="EMBL" id="HG994587">
    <property type="protein sequence ID" value="CAF3018702.1"/>
    <property type="molecule type" value="Genomic_DNA"/>
</dbReference>
<dbReference type="Pfam" id="PF26080">
    <property type="entry name" value="CUB_animal"/>
    <property type="match status" value="1"/>
</dbReference>
<evidence type="ECO:0000313" key="2">
    <source>
        <dbReference type="EMBL" id="CAF3018702.1"/>
    </source>
</evidence>
<dbReference type="Proteomes" id="UP000675881">
    <property type="component" value="Chromosome 8"/>
</dbReference>
<sequence>MQFIRTLTASILQASLIIVASDLKDNITAEKDGKVFSLFTIVQFINSPCRSNMVLSGTINTGFRNGTCFTTEECGEKQGSASGTCAGGFGVCCVFYDYIMWRNHTTACRYTVNKCAVNVCDLRLDFEMFSTSGPSATSEAAGGACVDMLTVTVPTGQMVPVICGTNNGQHIYLDIGRMTTDTATLNFAFTGVFNRFYDVKITQIPCNSRNSPPDNCLQYHTGVSGKFETFNFEGNNQHLASTNQVVCIRQEKGFCCIDYQVCSEENSMNLDNGASVIFDTGKIGSSCSKDYIVIEVQSSQIFLRIIQKVHNRKISIYWCRLGSIASSSTGTNSLQSRYCGGKLTDVSGGKVNTVIRDCTRPFQVTFITDNMMEGVASTLKNRGSCLKYNQVPCS</sequence>
<evidence type="ECO:0000259" key="1">
    <source>
        <dbReference type="Pfam" id="PF26080"/>
    </source>
</evidence>
<dbReference type="OrthoDB" id="6378485at2759"/>
<dbReference type="PANTHER" id="PTHR33236:SF4">
    <property type="entry name" value="CUB DOMAIN-CONTAINING PROTEIN"/>
    <property type="match status" value="1"/>
</dbReference>
<name>A0A7R8D3R6_LEPSM</name>
<gene>
    <name evidence="2" type="ORF">LSAA_13740</name>
</gene>
<keyword evidence="3" id="KW-1185">Reference proteome</keyword>